<protein>
    <recommendedName>
        <fullName evidence="4">Dolichyldiphosphatase</fullName>
    </recommendedName>
</protein>
<keyword evidence="1" id="KW-0472">Membrane</keyword>
<feature type="transmembrane region" description="Helical" evidence="1">
    <location>
        <begin position="83"/>
        <end position="99"/>
    </location>
</feature>
<dbReference type="EMBL" id="JAHRHJ020000004">
    <property type="protein sequence ID" value="KAH9319928.1"/>
    <property type="molecule type" value="Genomic_DNA"/>
</dbReference>
<name>A0AA38GDJ8_TAXCH</name>
<sequence>LLPLTITICTLPWKHGDQGTWAAMGIVIVAWNSIFLKKLINQPCPTSAIGLKVDPRMPSSHAQLFLYITTYGALALIYSQGLYLFTFGLGAILILFGAFV</sequence>
<dbReference type="AlphaFoldDB" id="A0AA38GDJ8"/>
<feature type="non-terminal residue" evidence="2">
    <location>
        <position position="100"/>
    </location>
</feature>
<keyword evidence="1" id="KW-0812">Transmembrane</keyword>
<feature type="transmembrane region" description="Helical" evidence="1">
    <location>
        <begin position="20"/>
        <end position="40"/>
    </location>
</feature>
<dbReference type="Proteomes" id="UP000824469">
    <property type="component" value="Unassembled WGS sequence"/>
</dbReference>
<comment type="caution">
    <text evidence="2">The sequence shown here is derived from an EMBL/GenBank/DDBJ whole genome shotgun (WGS) entry which is preliminary data.</text>
</comment>
<evidence type="ECO:0008006" key="4">
    <source>
        <dbReference type="Google" id="ProtNLM"/>
    </source>
</evidence>
<keyword evidence="1" id="KW-1133">Transmembrane helix</keyword>
<proteinExistence type="predicted"/>
<evidence type="ECO:0000256" key="1">
    <source>
        <dbReference type="SAM" id="Phobius"/>
    </source>
</evidence>
<evidence type="ECO:0000313" key="2">
    <source>
        <dbReference type="EMBL" id="KAH9319928.1"/>
    </source>
</evidence>
<reference evidence="2 3" key="1">
    <citation type="journal article" date="2021" name="Nat. Plants">
        <title>The Taxus genome provides insights into paclitaxel biosynthesis.</title>
        <authorList>
            <person name="Xiong X."/>
            <person name="Gou J."/>
            <person name="Liao Q."/>
            <person name="Li Y."/>
            <person name="Zhou Q."/>
            <person name="Bi G."/>
            <person name="Li C."/>
            <person name="Du R."/>
            <person name="Wang X."/>
            <person name="Sun T."/>
            <person name="Guo L."/>
            <person name="Liang H."/>
            <person name="Lu P."/>
            <person name="Wu Y."/>
            <person name="Zhang Z."/>
            <person name="Ro D.K."/>
            <person name="Shang Y."/>
            <person name="Huang S."/>
            <person name="Yan J."/>
        </authorList>
    </citation>
    <scope>NUCLEOTIDE SEQUENCE [LARGE SCALE GENOMIC DNA]</scope>
    <source>
        <strain evidence="2">Ta-2019</strain>
    </source>
</reference>
<feature type="non-terminal residue" evidence="2">
    <location>
        <position position="1"/>
    </location>
</feature>
<evidence type="ECO:0000313" key="3">
    <source>
        <dbReference type="Proteomes" id="UP000824469"/>
    </source>
</evidence>
<keyword evidence="3" id="KW-1185">Reference proteome</keyword>
<accession>A0AA38GDJ8</accession>
<gene>
    <name evidence="2" type="ORF">KI387_021697</name>
</gene>
<organism evidence="2 3">
    <name type="scientific">Taxus chinensis</name>
    <name type="common">Chinese yew</name>
    <name type="synonym">Taxus wallichiana var. chinensis</name>
    <dbReference type="NCBI Taxonomy" id="29808"/>
    <lineage>
        <taxon>Eukaryota</taxon>
        <taxon>Viridiplantae</taxon>
        <taxon>Streptophyta</taxon>
        <taxon>Embryophyta</taxon>
        <taxon>Tracheophyta</taxon>
        <taxon>Spermatophyta</taxon>
        <taxon>Pinopsida</taxon>
        <taxon>Pinidae</taxon>
        <taxon>Conifers II</taxon>
        <taxon>Cupressales</taxon>
        <taxon>Taxaceae</taxon>
        <taxon>Taxus</taxon>
    </lineage>
</organism>